<dbReference type="OrthoDB" id="8684708at2"/>
<dbReference type="InterPro" id="IPR032710">
    <property type="entry name" value="NTF2-like_dom_sf"/>
</dbReference>
<dbReference type="Gene3D" id="3.10.450.50">
    <property type="match status" value="1"/>
</dbReference>
<name>A0A4R4XFN3_9ACTN</name>
<gene>
    <name evidence="2" type="ORF">E1218_04085</name>
</gene>
<dbReference type="EMBL" id="SMKR01000010">
    <property type="protein sequence ID" value="TDD29586.1"/>
    <property type="molecule type" value="Genomic_DNA"/>
</dbReference>
<proteinExistence type="predicted"/>
<dbReference type="Proteomes" id="UP000295172">
    <property type="component" value="Unassembled WGS sequence"/>
</dbReference>
<keyword evidence="3" id="KW-1185">Reference proteome</keyword>
<dbReference type="InterPro" id="IPR037401">
    <property type="entry name" value="SnoaL-like"/>
</dbReference>
<protein>
    <submittedName>
        <fullName evidence="2">Nuclear transport factor 2 family protein</fullName>
    </submittedName>
</protein>
<reference evidence="2 3" key="1">
    <citation type="submission" date="2019-02" db="EMBL/GenBank/DDBJ databases">
        <title>Draft genome sequences of novel Actinobacteria.</title>
        <authorList>
            <person name="Sahin N."/>
            <person name="Ay H."/>
            <person name="Saygin H."/>
        </authorList>
    </citation>
    <scope>NUCLEOTIDE SEQUENCE [LARGE SCALE GENOMIC DNA]</scope>
    <source>
        <strain evidence="2 3">16K104</strain>
    </source>
</reference>
<dbReference type="SUPFAM" id="SSF54427">
    <property type="entry name" value="NTF2-like"/>
    <property type="match status" value="1"/>
</dbReference>
<sequence>MLPNTITEYLATPSIDLYADDAVVTDDGKTYRGRDEIRDWLGRAAGEYTYTTELIGTRQVDANTWVAVNHLEGNFPGGTVDLQFTFTLDDDLITRLVIAP</sequence>
<dbReference type="RefSeq" id="WP_132316381.1">
    <property type="nucleotide sequence ID" value="NZ_SMKR01000010.1"/>
</dbReference>
<accession>A0A4R4XFN3</accession>
<dbReference type="AlphaFoldDB" id="A0A4R4XFN3"/>
<dbReference type="Pfam" id="PF12680">
    <property type="entry name" value="SnoaL_2"/>
    <property type="match status" value="1"/>
</dbReference>
<evidence type="ECO:0000313" key="3">
    <source>
        <dbReference type="Proteomes" id="UP000295172"/>
    </source>
</evidence>
<feature type="domain" description="SnoaL-like" evidence="1">
    <location>
        <begin position="16"/>
        <end position="95"/>
    </location>
</feature>
<evidence type="ECO:0000259" key="1">
    <source>
        <dbReference type="Pfam" id="PF12680"/>
    </source>
</evidence>
<organism evidence="2 3">
    <name type="scientific">Kribbella turkmenica</name>
    <dbReference type="NCBI Taxonomy" id="2530375"/>
    <lineage>
        <taxon>Bacteria</taxon>
        <taxon>Bacillati</taxon>
        <taxon>Actinomycetota</taxon>
        <taxon>Actinomycetes</taxon>
        <taxon>Propionibacteriales</taxon>
        <taxon>Kribbellaceae</taxon>
        <taxon>Kribbella</taxon>
    </lineage>
</organism>
<comment type="caution">
    <text evidence="2">The sequence shown here is derived from an EMBL/GenBank/DDBJ whole genome shotgun (WGS) entry which is preliminary data.</text>
</comment>
<evidence type="ECO:0000313" key="2">
    <source>
        <dbReference type="EMBL" id="TDD29586.1"/>
    </source>
</evidence>